<dbReference type="EMBL" id="CP020557">
    <property type="protein sequence ID" value="ARF67780.1"/>
    <property type="molecule type" value="Genomic_DNA"/>
</dbReference>
<proteinExistence type="predicted"/>
<sequence>MGFFAAISSRNHAYHPVEWENKKIAKNGGNFYRETFQAARQVVNGNNNTAQELLLMNFDNRQMTLF</sequence>
<evidence type="ECO:0000313" key="1">
    <source>
        <dbReference type="EMBL" id="ARF67780.1"/>
    </source>
</evidence>
<evidence type="ECO:0000313" key="2">
    <source>
        <dbReference type="Proteomes" id="UP000192727"/>
    </source>
</evidence>
<reference evidence="1 2" key="1">
    <citation type="submission" date="2017-03" db="EMBL/GenBank/DDBJ databases">
        <title>Paenibacillus larvae genome sequencing.</title>
        <authorList>
            <person name="Dingman D.W."/>
        </authorList>
    </citation>
    <scope>NUCLEOTIDE SEQUENCE [LARGE SCALE GENOMIC DNA]</scope>
    <source>
        <strain evidence="1 2">SAG 10367</strain>
    </source>
</reference>
<dbReference type="AlphaFoldDB" id="A0A1V0URW7"/>
<organism evidence="1 2">
    <name type="scientific">Paenibacillus larvae subsp. pulvifaciens</name>
    <dbReference type="NCBI Taxonomy" id="1477"/>
    <lineage>
        <taxon>Bacteria</taxon>
        <taxon>Bacillati</taxon>
        <taxon>Bacillota</taxon>
        <taxon>Bacilli</taxon>
        <taxon>Bacillales</taxon>
        <taxon>Paenibacillaceae</taxon>
        <taxon>Paenibacillus</taxon>
    </lineage>
</organism>
<gene>
    <name evidence="1" type="ORF">B7C51_07955</name>
</gene>
<protein>
    <submittedName>
        <fullName evidence="1">Uncharacterized protein</fullName>
    </submittedName>
</protein>
<dbReference type="Proteomes" id="UP000192727">
    <property type="component" value="Chromosome"/>
</dbReference>
<accession>A0A1V0URW7</accession>
<name>A0A1V0URW7_9BACL</name>